<dbReference type="InterPro" id="IPR011006">
    <property type="entry name" value="CheY-like_superfamily"/>
</dbReference>
<dbReference type="CDD" id="cd17574">
    <property type="entry name" value="REC_OmpR"/>
    <property type="match status" value="1"/>
</dbReference>
<keyword evidence="4" id="KW-0238">DNA-binding</keyword>
<sequence>MLKKILVVEDEPDMRQALVESLRYEGFDVLQAANGVEGLEEALARRPDLIILDILMPKMDGMEMMKKLRQSDSWGRKVPIILLTNLSADDKIMQGIVEDEPSYYLIKSDWKIPDVIEKVREILK</sequence>
<dbReference type="AlphaFoldDB" id="A0A1F6MBX2"/>
<dbReference type="PROSITE" id="PS50110">
    <property type="entry name" value="RESPONSE_REGULATORY"/>
    <property type="match status" value="1"/>
</dbReference>
<evidence type="ECO:0000313" key="9">
    <source>
        <dbReference type="Proteomes" id="UP000176413"/>
    </source>
</evidence>
<evidence type="ECO:0000256" key="6">
    <source>
        <dbReference type="PROSITE-ProRule" id="PRU00169"/>
    </source>
</evidence>
<reference evidence="8 9" key="1">
    <citation type="journal article" date="2016" name="Nat. Commun.">
        <title>Thousands of microbial genomes shed light on interconnected biogeochemical processes in an aquifer system.</title>
        <authorList>
            <person name="Anantharaman K."/>
            <person name="Brown C.T."/>
            <person name="Hug L.A."/>
            <person name="Sharon I."/>
            <person name="Castelle C.J."/>
            <person name="Probst A.J."/>
            <person name="Thomas B.C."/>
            <person name="Singh A."/>
            <person name="Wilkins M.J."/>
            <person name="Karaoz U."/>
            <person name="Brodie E.L."/>
            <person name="Williams K.H."/>
            <person name="Hubbard S.S."/>
            <person name="Banfield J.F."/>
        </authorList>
    </citation>
    <scope>NUCLEOTIDE SEQUENCE [LARGE SCALE GENOMIC DNA]</scope>
</reference>
<dbReference type="InterPro" id="IPR001789">
    <property type="entry name" value="Sig_transdc_resp-reg_receiver"/>
</dbReference>
<evidence type="ECO:0000256" key="5">
    <source>
        <dbReference type="ARBA" id="ARBA00023163"/>
    </source>
</evidence>
<evidence type="ECO:0000256" key="3">
    <source>
        <dbReference type="ARBA" id="ARBA00023015"/>
    </source>
</evidence>
<keyword evidence="3" id="KW-0805">Transcription regulation</keyword>
<dbReference type="PANTHER" id="PTHR44591:SF14">
    <property type="entry name" value="PROTEIN PILG"/>
    <property type="match status" value="1"/>
</dbReference>
<dbReference type="GO" id="GO:0000160">
    <property type="term" value="P:phosphorelay signal transduction system"/>
    <property type="evidence" value="ECO:0007669"/>
    <property type="project" value="UniProtKB-KW"/>
</dbReference>
<evidence type="ECO:0000259" key="7">
    <source>
        <dbReference type="PROSITE" id="PS50110"/>
    </source>
</evidence>
<dbReference type="GO" id="GO:0003677">
    <property type="term" value="F:DNA binding"/>
    <property type="evidence" value="ECO:0007669"/>
    <property type="project" value="UniProtKB-KW"/>
</dbReference>
<gene>
    <name evidence="8" type="ORF">A3D53_03865</name>
</gene>
<name>A0A1F6MBX2_9BACT</name>
<evidence type="ECO:0000256" key="4">
    <source>
        <dbReference type="ARBA" id="ARBA00023125"/>
    </source>
</evidence>
<feature type="modified residue" description="4-aspartylphosphate" evidence="6">
    <location>
        <position position="53"/>
    </location>
</feature>
<evidence type="ECO:0000256" key="1">
    <source>
        <dbReference type="ARBA" id="ARBA00022553"/>
    </source>
</evidence>
<feature type="domain" description="Response regulatory" evidence="7">
    <location>
        <begin position="4"/>
        <end position="123"/>
    </location>
</feature>
<dbReference type="PANTHER" id="PTHR44591">
    <property type="entry name" value="STRESS RESPONSE REGULATOR PROTEIN 1"/>
    <property type="match status" value="1"/>
</dbReference>
<protein>
    <recommendedName>
        <fullName evidence="7">Response regulatory domain-containing protein</fullName>
    </recommendedName>
</protein>
<dbReference type="Pfam" id="PF00072">
    <property type="entry name" value="Response_reg"/>
    <property type="match status" value="1"/>
</dbReference>
<dbReference type="InterPro" id="IPR050595">
    <property type="entry name" value="Bact_response_regulator"/>
</dbReference>
<keyword evidence="2" id="KW-0902">Two-component regulatory system</keyword>
<keyword evidence="5" id="KW-0804">Transcription</keyword>
<comment type="caution">
    <text evidence="8">The sequence shown here is derived from an EMBL/GenBank/DDBJ whole genome shotgun (WGS) entry which is preliminary data.</text>
</comment>
<dbReference type="FunFam" id="3.40.50.2300:FF:000001">
    <property type="entry name" value="DNA-binding response regulator PhoB"/>
    <property type="match status" value="1"/>
</dbReference>
<dbReference type="Proteomes" id="UP000176413">
    <property type="component" value="Unassembled WGS sequence"/>
</dbReference>
<dbReference type="Gene3D" id="3.40.50.2300">
    <property type="match status" value="1"/>
</dbReference>
<dbReference type="SMART" id="SM00448">
    <property type="entry name" value="REC"/>
    <property type="match status" value="1"/>
</dbReference>
<dbReference type="EMBL" id="MFQA01000020">
    <property type="protein sequence ID" value="OGH69013.1"/>
    <property type="molecule type" value="Genomic_DNA"/>
</dbReference>
<accession>A0A1F6MBX2</accession>
<evidence type="ECO:0000313" key="8">
    <source>
        <dbReference type="EMBL" id="OGH69013.1"/>
    </source>
</evidence>
<keyword evidence="1 6" id="KW-0597">Phosphoprotein</keyword>
<proteinExistence type="predicted"/>
<evidence type="ECO:0000256" key="2">
    <source>
        <dbReference type="ARBA" id="ARBA00023012"/>
    </source>
</evidence>
<organism evidence="8 9">
    <name type="scientific">Candidatus Magasanikbacteria bacterium RIFCSPHIGHO2_02_FULL_45_10</name>
    <dbReference type="NCBI Taxonomy" id="1798679"/>
    <lineage>
        <taxon>Bacteria</taxon>
        <taxon>Candidatus Magasanikiibacteriota</taxon>
    </lineage>
</organism>
<dbReference type="SUPFAM" id="SSF52172">
    <property type="entry name" value="CheY-like"/>
    <property type="match status" value="1"/>
</dbReference>